<evidence type="ECO:0000313" key="3">
    <source>
        <dbReference type="Proteomes" id="UP001501565"/>
    </source>
</evidence>
<dbReference type="Proteomes" id="UP001501565">
    <property type="component" value="Unassembled WGS sequence"/>
</dbReference>
<dbReference type="RefSeq" id="WP_344796293.1">
    <property type="nucleotide sequence ID" value="NZ_BAABBN010000004.1"/>
</dbReference>
<protein>
    <submittedName>
        <fullName evidence="2">Uncharacterized protein</fullName>
    </submittedName>
</protein>
<feature type="transmembrane region" description="Helical" evidence="1">
    <location>
        <begin position="85"/>
        <end position="106"/>
    </location>
</feature>
<keyword evidence="1" id="KW-0472">Membrane</keyword>
<dbReference type="EMBL" id="BAABBN010000004">
    <property type="protein sequence ID" value="GAA3917748.1"/>
    <property type="molecule type" value="Genomic_DNA"/>
</dbReference>
<keyword evidence="1" id="KW-0812">Transmembrane</keyword>
<accession>A0ABP7M9Q5</accession>
<evidence type="ECO:0000313" key="2">
    <source>
        <dbReference type="EMBL" id="GAA3917748.1"/>
    </source>
</evidence>
<keyword evidence="3" id="KW-1185">Reference proteome</keyword>
<reference evidence="3" key="1">
    <citation type="journal article" date="2019" name="Int. J. Syst. Evol. Microbiol.">
        <title>The Global Catalogue of Microorganisms (GCM) 10K type strain sequencing project: providing services to taxonomists for standard genome sequencing and annotation.</title>
        <authorList>
            <consortium name="The Broad Institute Genomics Platform"/>
            <consortium name="The Broad Institute Genome Sequencing Center for Infectious Disease"/>
            <person name="Wu L."/>
            <person name="Ma J."/>
        </authorList>
    </citation>
    <scope>NUCLEOTIDE SEQUENCE [LARGE SCALE GENOMIC DNA]</scope>
    <source>
        <strain evidence="3">JCM 17551</strain>
    </source>
</reference>
<organism evidence="2 3">
    <name type="scientific">Litoribacillus peritrichatus</name>
    <dbReference type="NCBI Taxonomy" id="718191"/>
    <lineage>
        <taxon>Bacteria</taxon>
        <taxon>Pseudomonadati</taxon>
        <taxon>Pseudomonadota</taxon>
        <taxon>Gammaproteobacteria</taxon>
        <taxon>Oceanospirillales</taxon>
        <taxon>Oceanospirillaceae</taxon>
        <taxon>Litoribacillus</taxon>
    </lineage>
</organism>
<keyword evidence="1" id="KW-1133">Transmembrane helix</keyword>
<evidence type="ECO:0000256" key="1">
    <source>
        <dbReference type="SAM" id="Phobius"/>
    </source>
</evidence>
<feature type="transmembrane region" description="Helical" evidence="1">
    <location>
        <begin position="41"/>
        <end position="64"/>
    </location>
</feature>
<gene>
    <name evidence="2" type="ORF">GCM10022277_10980</name>
</gene>
<name>A0ABP7M9Q5_9GAMM</name>
<comment type="caution">
    <text evidence="2">The sequence shown here is derived from an EMBL/GenBank/DDBJ whole genome shotgun (WGS) entry which is preliminary data.</text>
</comment>
<proteinExistence type="predicted"/>
<sequence length="109" mass="11844">MEVLVLGFICVLVGVAAIRYVDLSTALKEDEAFAWSILGGPAGYSFSDFGVTLGLFSWLLNQGYDHTDSDRVREEARKAVKRARFSKYALLIGVTLISVGFPLALLNAA</sequence>